<gene>
    <name evidence="2" type="ORF">QQF64_018043</name>
</gene>
<protein>
    <submittedName>
        <fullName evidence="2">Uncharacterized protein</fullName>
    </submittedName>
</protein>
<evidence type="ECO:0000313" key="2">
    <source>
        <dbReference type="EMBL" id="KAL1253350.1"/>
    </source>
</evidence>
<sequence length="108" mass="12657">MRPPPSCWTMQRAQMMSERESTYVSAVTATVWRKKGGGREKKKGERRVKKKSYQRQEGLRAEHECDKPHPFSSKPRPHLTVLDVRGVEILFFCLFFFYSVGEATYKLE</sequence>
<evidence type="ECO:0000256" key="1">
    <source>
        <dbReference type="SAM" id="MobiDB-lite"/>
    </source>
</evidence>
<accession>A0ABR3LLR5</accession>
<dbReference type="EMBL" id="JAYMGO010000021">
    <property type="protein sequence ID" value="KAL1253350.1"/>
    <property type="molecule type" value="Genomic_DNA"/>
</dbReference>
<proteinExistence type="predicted"/>
<organism evidence="2 3">
    <name type="scientific">Cirrhinus molitorella</name>
    <name type="common">mud carp</name>
    <dbReference type="NCBI Taxonomy" id="172907"/>
    <lineage>
        <taxon>Eukaryota</taxon>
        <taxon>Metazoa</taxon>
        <taxon>Chordata</taxon>
        <taxon>Craniata</taxon>
        <taxon>Vertebrata</taxon>
        <taxon>Euteleostomi</taxon>
        <taxon>Actinopterygii</taxon>
        <taxon>Neopterygii</taxon>
        <taxon>Teleostei</taxon>
        <taxon>Ostariophysi</taxon>
        <taxon>Cypriniformes</taxon>
        <taxon>Cyprinidae</taxon>
        <taxon>Labeoninae</taxon>
        <taxon>Labeonini</taxon>
        <taxon>Cirrhinus</taxon>
    </lineage>
</organism>
<feature type="compositionally biased region" description="Basic residues" evidence="1">
    <location>
        <begin position="44"/>
        <end position="53"/>
    </location>
</feature>
<comment type="caution">
    <text evidence="2">The sequence shown here is derived from an EMBL/GenBank/DDBJ whole genome shotgun (WGS) entry which is preliminary data.</text>
</comment>
<feature type="region of interest" description="Disordered" evidence="1">
    <location>
        <begin position="34"/>
        <end position="76"/>
    </location>
</feature>
<reference evidence="2 3" key="1">
    <citation type="submission" date="2023-09" db="EMBL/GenBank/DDBJ databases">
        <authorList>
            <person name="Wang M."/>
        </authorList>
    </citation>
    <scope>NUCLEOTIDE SEQUENCE [LARGE SCALE GENOMIC DNA]</scope>
    <source>
        <strain evidence="2">GT-2023</strain>
        <tissue evidence="2">Liver</tissue>
    </source>
</reference>
<name>A0ABR3LLR5_9TELE</name>
<feature type="compositionally biased region" description="Basic and acidic residues" evidence="1">
    <location>
        <begin position="57"/>
        <end position="69"/>
    </location>
</feature>
<dbReference type="Proteomes" id="UP001558613">
    <property type="component" value="Unassembled WGS sequence"/>
</dbReference>
<keyword evidence="3" id="KW-1185">Reference proteome</keyword>
<evidence type="ECO:0000313" key="3">
    <source>
        <dbReference type="Proteomes" id="UP001558613"/>
    </source>
</evidence>